<name>A0A2T6CI77_9RHOB</name>
<dbReference type="AlphaFoldDB" id="A0A2T6CI77"/>
<proteinExistence type="predicted"/>
<gene>
    <name evidence="1" type="ORF">C8N31_102314</name>
</gene>
<comment type="caution">
    <text evidence="1">The sequence shown here is derived from an EMBL/GenBank/DDBJ whole genome shotgun (WGS) entry which is preliminary data.</text>
</comment>
<protein>
    <submittedName>
        <fullName evidence="1">Uncharacterized protein</fullName>
    </submittedName>
</protein>
<organism evidence="1 2">
    <name type="scientific">Sulfitobacter mediterraneus</name>
    <dbReference type="NCBI Taxonomy" id="83219"/>
    <lineage>
        <taxon>Bacteria</taxon>
        <taxon>Pseudomonadati</taxon>
        <taxon>Pseudomonadota</taxon>
        <taxon>Alphaproteobacteria</taxon>
        <taxon>Rhodobacterales</taxon>
        <taxon>Roseobacteraceae</taxon>
        <taxon>Sulfitobacter</taxon>
    </lineage>
</organism>
<evidence type="ECO:0000313" key="1">
    <source>
        <dbReference type="EMBL" id="PTX75209.1"/>
    </source>
</evidence>
<dbReference type="Proteomes" id="UP000244092">
    <property type="component" value="Unassembled WGS sequence"/>
</dbReference>
<accession>A0A2T6CI77</accession>
<reference evidence="1 2" key="1">
    <citation type="submission" date="2018-04" db="EMBL/GenBank/DDBJ databases">
        <title>Genomic Encyclopedia of Archaeal and Bacterial Type Strains, Phase II (KMG-II): from individual species to whole genera.</title>
        <authorList>
            <person name="Goeker M."/>
        </authorList>
    </citation>
    <scope>NUCLEOTIDE SEQUENCE [LARGE SCALE GENOMIC DNA]</scope>
    <source>
        <strain evidence="1 2">DSM 12244</strain>
    </source>
</reference>
<sequence>MPGKPRFEHANPVCDICIIRWQAPDHVDRCGQNCDRVYPETMMAQGTAHRAAQLANAAEQQITARIGETEREKEAFGIKEGRRQILHGVQATRITVNTWLTQNGSAEIGGRAPEPPLVRARPAAIHPCKCGQRGHNILITTLCA</sequence>
<evidence type="ECO:0000313" key="2">
    <source>
        <dbReference type="Proteomes" id="UP000244092"/>
    </source>
</evidence>
<dbReference type="EMBL" id="QBKU01000002">
    <property type="protein sequence ID" value="PTX75209.1"/>
    <property type="molecule type" value="Genomic_DNA"/>
</dbReference>